<proteinExistence type="inferred from homology"/>
<evidence type="ECO:0000256" key="4">
    <source>
        <dbReference type="ARBA" id="ARBA00022827"/>
    </source>
</evidence>
<dbReference type="PIRSF" id="PIRSF000137">
    <property type="entry name" value="Alcohol_oxidase"/>
    <property type="match status" value="1"/>
</dbReference>
<name>A0ABM3LIS2_BICAN</name>
<feature type="domain" description="Glucose-methanol-choline oxidoreductase N-terminal" evidence="6">
    <location>
        <begin position="302"/>
        <end position="316"/>
    </location>
</feature>
<dbReference type="SUPFAM" id="SSF54373">
    <property type="entry name" value="FAD-linked reductases, C-terminal domain"/>
    <property type="match status" value="1"/>
</dbReference>
<evidence type="ECO:0000256" key="5">
    <source>
        <dbReference type="SAM" id="SignalP"/>
    </source>
</evidence>
<evidence type="ECO:0000256" key="2">
    <source>
        <dbReference type="ARBA" id="ARBA00010790"/>
    </source>
</evidence>
<dbReference type="Pfam" id="PF00732">
    <property type="entry name" value="GMC_oxred_N"/>
    <property type="match status" value="1"/>
</dbReference>
<reference evidence="8" key="1">
    <citation type="submission" date="2025-08" db="UniProtKB">
        <authorList>
            <consortium name="RefSeq"/>
        </authorList>
    </citation>
    <scope>IDENTIFICATION</scope>
</reference>
<dbReference type="Gene3D" id="3.30.560.10">
    <property type="entry name" value="Glucose Oxidase, domain 3"/>
    <property type="match status" value="1"/>
</dbReference>
<dbReference type="InterPro" id="IPR036188">
    <property type="entry name" value="FAD/NAD-bd_sf"/>
</dbReference>
<comment type="similarity">
    <text evidence="2">Belongs to the GMC oxidoreductase family.</text>
</comment>
<dbReference type="Gene3D" id="3.50.50.60">
    <property type="entry name" value="FAD/NAD(P)-binding domain"/>
    <property type="match status" value="1"/>
</dbReference>
<evidence type="ECO:0000259" key="6">
    <source>
        <dbReference type="PROSITE" id="PS00624"/>
    </source>
</evidence>
<dbReference type="PANTHER" id="PTHR11552:SF147">
    <property type="entry name" value="CHOLINE DEHYDROGENASE, MITOCHONDRIAL"/>
    <property type="match status" value="1"/>
</dbReference>
<dbReference type="InterPro" id="IPR000172">
    <property type="entry name" value="GMC_OxRdtase_N"/>
</dbReference>
<dbReference type="InterPro" id="IPR007867">
    <property type="entry name" value="GMC_OxRtase_C"/>
</dbReference>
<evidence type="ECO:0000256" key="3">
    <source>
        <dbReference type="ARBA" id="ARBA00022630"/>
    </source>
</evidence>
<evidence type="ECO:0000313" key="8">
    <source>
        <dbReference type="RefSeq" id="XP_052738963.1"/>
    </source>
</evidence>
<dbReference type="InterPro" id="IPR012132">
    <property type="entry name" value="GMC_OxRdtase"/>
</dbReference>
<keyword evidence="4" id="KW-0274">FAD</keyword>
<sequence>MDAAAAIASANYTKGLFLALSALSLSLFKWPAHVSVPDKAQYDFVVIGAGTAGSLIANRLSEDSDTRVLLIEAGGDPQTLNTELAGLFPYLLNTEMDWNYTAENDGYTAQYHRNKYVNLPTGKVLGGSSTLLHFFYLRGHPCEYKLWEEAAGDEAWSWWNLLPYFKRHERLEDQDILNSESSYFHGTDGSVALTKEDREATLKYLEAFRETGHPIKKDLTTDDSIGFGQPLYYIAKNGTRQNSAECFLAPAKYRSNLHLMKKTTVRKVLFDANKRAIGVECSTPDGKIIKVYARKETILSAGTLNTPKILMLSGVGPKSHLKSVGVPLVHDSPVGQTFQDRTAVILVHGLEKTNDTPPPPNPADFPAPTIIGISALNESKSCPDYMTLNFVVRNNPAALLQFTSVFFGLNDNVSNQLATAGTGREVLFTILNLVNSASTGKVLLRSSKPEDPPKFYTGYYSKEIDLNNTVAYIRDFIKVAESSTFKSVNGELIHFDLPRCKGLKRNTTEYWKCYILNMMDSTYLYSGTCPMGAVLDSRLRVKGVKGLRIGDASAIPNQISGNIITASMVIGEKLADMVKQDNHIESSSPWKYLTEFLSRLTRN</sequence>
<evidence type="ECO:0000256" key="1">
    <source>
        <dbReference type="ARBA" id="ARBA00001974"/>
    </source>
</evidence>
<feature type="chain" id="PRO_5046372131" evidence="5">
    <location>
        <begin position="35"/>
        <end position="603"/>
    </location>
</feature>
<keyword evidence="7" id="KW-1185">Reference proteome</keyword>
<dbReference type="Proteomes" id="UP001652582">
    <property type="component" value="Chromosome 8"/>
</dbReference>
<dbReference type="SUPFAM" id="SSF51905">
    <property type="entry name" value="FAD/NAD(P)-binding domain"/>
    <property type="match status" value="1"/>
</dbReference>
<organism evidence="7 8">
    <name type="scientific">Bicyclus anynana</name>
    <name type="common">Squinting bush brown butterfly</name>
    <dbReference type="NCBI Taxonomy" id="110368"/>
    <lineage>
        <taxon>Eukaryota</taxon>
        <taxon>Metazoa</taxon>
        <taxon>Ecdysozoa</taxon>
        <taxon>Arthropoda</taxon>
        <taxon>Hexapoda</taxon>
        <taxon>Insecta</taxon>
        <taxon>Pterygota</taxon>
        <taxon>Neoptera</taxon>
        <taxon>Endopterygota</taxon>
        <taxon>Lepidoptera</taxon>
        <taxon>Glossata</taxon>
        <taxon>Ditrysia</taxon>
        <taxon>Papilionoidea</taxon>
        <taxon>Nymphalidae</taxon>
        <taxon>Satyrinae</taxon>
        <taxon>Satyrini</taxon>
        <taxon>Mycalesina</taxon>
        <taxon>Bicyclus</taxon>
    </lineage>
</organism>
<gene>
    <name evidence="8" type="primary">LOC112056161</name>
</gene>
<dbReference type="RefSeq" id="XP_052738963.1">
    <property type="nucleotide sequence ID" value="XM_052883003.1"/>
</dbReference>
<protein>
    <submittedName>
        <fullName evidence="8">Ecdysone oxidase</fullName>
    </submittedName>
</protein>
<comment type="cofactor">
    <cofactor evidence="1">
        <name>FAD</name>
        <dbReference type="ChEBI" id="CHEBI:57692"/>
    </cofactor>
</comment>
<feature type="signal peptide" evidence="5">
    <location>
        <begin position="1"/>
        <end position="34"/>
    </location>
</feature>
<dbReference type="GeneID" id="112056161"/>
<keyword evidence="5" id="KW-0732">Signal</keyword>
<dbReference type="PANTHER" id="PTHR11552">
    <property type="entry name" value="GLUCOSE-METHANOL-CHOLINE GMC OXIDOREDUCTASE"/>
    <property type="match status" value="1"/>
</dbReference>
<accession>A0ABM3LIS2</accession>
<evidence type="ECO:0000313" key="7">
    <source>
        <dbReference type="Proteomes" id="UP001652582"/>
    </source>
</evidence>
<dbReference type="Pfam" id="PF05199">
    <property type="entry name" value="GMC_oxred_C"/>
    <property type="match status" value="1"/>
</dbReference>
<keyword evidence="3" id="KW-0285">Flavoprotein</keyword>
<dbReference type="PROSITE" id="PS00624">
    <property type="entry name" value="GMC_OXRED_2"/>
    <property type="match status" value="1"/>
</dbReference>